<evidence type="ECO:0000313" key="1">
    <source>
        <dbReference type="EMBL" id="AEG14084.1"/>
    </source>
</evidence>
<dbReference type="KEGG" id="dku:Desku_0462"/>
<accession>A0AAU8P7N2</accession>
<dbReference type="Proteomes" id="UP000009229">
    <property type="component" value="Chromosome"/>
</dbReference>
<proteinExistence type="predicted"/>
<dbReference type="AlphaFoldDB" id="A0AAU8P7N2"/>
<protein>
    <submittedName>
        <fullName evidence="1">Uncharacterized protein</fullName>
    </submittedName>
</protein>
<name>A0AAU8P7N2_DESK7</name>
<evidence type="ECO:0000313" key="2">
    <source>
        <dbReference type="Proteomes" id="UP000009229"/>
    </source>
</evidence>
<dbReference type="RefSeq" id="WP_013821599.1">
    <property type="nucleotide sequence ID" value="NC_015573.1"/>
</dbReference>
<dbReference type="EMBL" id="CP002770">
    <property type="protein sequence ID" value="AEG14084.1"/>
    <property type="molecule type" value="Genomic_DNA"/>
</dbReference>
<sequence>MEYGVEAVEEAIVQALAASQYSFRAVHYYLTSRKKPVTCQLEPEPGLPQVKPVDLHIYDQLLGGAAR</sequence>
<organism evidence="1 2">
    <name type="scientific">Desulfofundulus kuznetsovii (strain DSM 6115 / VKM B-1805 / 17)</name>
    <name type="common">Desulfotomaculum kuznetsovii</name>
    <dbReference type="NCBI Taxonomy" id="760568"/>
    <lineage>
        <taxon>Bacteria</taxon>
        <taxon>Bacillati</taxon>
        <taxon>Bacillota</taxon>
        <taxon>Clostridia</taxon>
        <taxon>Eubacteriales</taxon>
        <taxon>Peptococcaceae</taxon>
        <taxon>Desulfofundulus</taxon>
    </lineage>
</organism>
<gene>
    <name evidence="1" type="ordered locus">Desku_0462</name>
</gene>
<keyword evidence="2" id="KW-1185">Reference proteome</keyword>
<reference evidence="2" key="1">
    <citation type="submission" date="2011-05" db="EMBL/GenBank/DDBJ databases">
        <title>Complete sequence of Desulfotomaculum kuznetsovii DSM 6115.</title>
        <authorList>
            <person name="Lucas S."/>
            <person name="Han J."/>
            <person name="Lapidus A."/>
            <person name="Cheng J.-F."/>
            <person name="Goodwin L."/>
            <person name="Pitluck S."/>
            <person name="Peters L."/>
            <person name="Mikhailova N."/>
            <person name="Lu M."/>
            <person name="Saunders E."/>
            <person name="Han C."/>
            <person name="Tapia R."/>
            <person name="Land M."/>
            <person name="Hauser L."/>
            <person name="Kyrpides N."/>
            <person name="Ivanova N."/>
            <person name="Pagani I."/>
            <person name="Nazina T."/>
            <person name="Ivanova A."/>
            <person name="Parshina S."/>
            <person name="Kuever J."/>
            <person name="Muyzer G."/>
            <person name="Plugge C."/>
            <person name="Stams A."/>
            <person name="Woyke T."/>
        </authorList>
    </citation>
    <scope>NUCLEOTIDE SEQUENCE [LARGE SCALE GENOMIC DNA]</scope>
    <source>
        <strain evidence="2">DSM 6115 / VKM B-1805 / 17</strain>
    </source>
</reference>